<accession>A0A225WIY3</accession>
<name>A0A225WIY3_9STRA</name>
<reference evidence="5" key="1">
    <citation type="submission" date="2017-03" db="EMBL/GenBank/DDBJ databases">
        <title>Phytopthora megakarya and P. palmivora, two closely related causual agents of cacao black pod achieved similar genome size and gene model numbers by different mechanisms.</title>
        <authorList>
            <person name="Ali S."/>
            <person name="Shao J."/>
            <person name="Larry D.J."/>
            <person name="Kronmiller B."/>
            <person name="Shen D."/>
            <person name="Strem M.D."/>
            <person name="Melnick R.L."/>
            <person name="Guiltinan M.J."/>
            <person name="Tyler B.M."/>
            <person name="Meinhardt L.W."/>
            <person name="Bailey B.A."/>
        </authorList>
    </citation>
    <scope>NUCLEOTIDE SEQUENCE [LARGE SCALE GENOMIC DNA]</scope>
    <source>
        <strain evidence="5">zdho120</strain>
    </source>
</reference>
<keyword evidence="1" id="KW-0862">Zinc</keyword>
<evidence type="ECO:0000256" key="2">
    <source>
        <dbReference type="SAM" id="MobiDB-lite"/>
    </source>
</evidence>
<dbReference type="SUPFAM" id="SSF57756">
    <property type="entry name" value="Retrovirus zinc finger-like domains"/>
    <property type="match status" value="1"/>
</dbReference>
<gene>
    <name evidence="4" type="ORF">PHMEG_0008667</name>
</gene>
<evidence type="ECO:0000256" key="1">
    <source>
        <dbReference type="PROSITE-ProRule" id="PRU00047"/>
    </source>
</evidence>
<evidence type="ECO:0000313" key="4">
    <source>
        <dbReference type="EMBL" id="OWZ17394.1"/>
    </source>
</evidence>
<proteinExistence type="predicted"/>
<dbReference type="PROSITE" id="PS50158">
    <property type="entry name" value="ZF_CCHC"/>
    <property type="match status" value="1"/>
</dbReference>
<dbReference type="Pfam" id="PF00098">
    <property type="entry name" value="zf-CCHC"/>
    <property type="match status" value="2"/>
</dbReference>
<dbReference type="GO" id="GO:0008270">
    <property type="term" value="F:zinc ion binding"/>
    <property type="evidence" value="ECO:0007669"/>
    <property type="project" value="UniProtKB-KW"/>
</dbReference>
<dbReference type="OrthoDB" id="125001at2759"/>
<keyword evidence="5" id="KW-1185">Reference proteome</keyword>
<dbReference type="AlphaFoldDB" id="A0A225WIY3"/>
<dbReference type="InterPro" id="IPR001878">
    <property type="entry name" value="Znf_CCHC"/>
</dbReference>
<dbReference type="GO" id="GO:0003676">
    <property type="term" value="F:nucleic acid binding"/>
    <property type="evidence" value="ECO:0007669"/>
    <property type="project" value="InterPro"/>
</dbReference>
<dbReference type="Gene3D" id="4.10.60.10">
    <property type="entry name" value="Zinc finger, CCHC-type"/>
    <property type="match status" value="1"/>
</dbReference>
<keyword evidence="1" id="KW-0479">Metal-binding</keyword>
<keyword evidence="1" id="KW-0863">Zinc-finger</keyword>
<dbReference type="Proteomes" id="UP000198211">
    <property type="component" value="Unassembled WGS sequence"/>
</dbReference>
<sequence length="85" mass="9873">MRTDRRVTADTPCFVCGQAGHWAAQCTNDPKCYACSKLGHVAHEYTDTEAKVRYDEYLAKRVQRRGKRRPDGLEESRRTDEERQP</sequence>
<feature type="domain" description="CCHC-type" evidence="3">
    <location>
        <begin position="13"/>
        <end position="28"/>
    </location>
</feature>
<organism evidence="4 5">
    <name type="scientific">Phytophthora megakarya</name>
    <dbReference type="NCBI Taxonomy" id="4795"/>
    <lineage>
        <taxon>Eukaryota</taxon>
        <taxon>Sar</taxon>
        <taxon>Stramenopiles</taxon>
        <taxon>Oomycota</taxon>
        <taxon>Peronosporomycetes</taxon>
        <taxon>Peronosporales</taxon>
        <taxon>Peronosporaceae</taxon>
        <taxon>Phytophthora</taxon>
    </lineage>
</organism>
<dbReference type="SMART" id="SM00343">
    <property type="entry name" value="ZnF_C2HC"/>
    <property type="match status" value="2"/>
</dbReference>
<comment type="caution">
    <text evidence="4">The sequence shown here is derived from an EMBL/GenBank/DDBJ whole genome shotgun (WGS) entry which is preliminary data.</text>
</comment>
<protein>
    <recommendedName>
        <fullName evidence="3">CCHC-type domain-containing protein</fullName>
    </recommendedName>
</protein>
<feature type="compositionally biased region" description="Basic and acidic residues" evidence="2">
    <location>
        <begin position="69"/>
        <end position="85"/>
    </location>
</feature>
<dbReference type="EMBL" id="NBNE01000760">
    <property type="protein sequence ID" value="OWZ17394.1"/>
    <property type="molecule type" value="Genomic_DNA"/>
</dbReference>
<evidence type="ECO:0000259" key="3">
    <source>
        <dbReference type="PROSITE" id="PS50158"/>
    </source>
</evidence>
<evidence type="ECO:0000313" key="5">
    <source>
        <dbReference type="Proteomes" id="UP000198211"/>
    </source>
</evidence>
<feature type="region of interest" description="Disordered" evidence="2">
    <location>
        <begin position="63"/>
        <end position="85"/>
    </location>
</feature>
<dbReference type="InterPro" id="IPR036875">
    <property type="entry name" value="Znf_CCHC_sf"/>
</dbReference>